<sequence>MTADLAQSGSATLQQQPDSQEPIVVVDDVSIIFDVKPVLQNVSFTVQRGETRIILGPAGGGKSVLMKLVNGLLCPDTGSIHVFGEPVSTMPEPDLFKLRGRIGMVFQESALFDSLSVGDNVSYRLHEDRIPEEEAHTRVLEALRFVELENTIEKFPSELSGGMRRRVSIARAIITNPDLILYDSPTGGLDPITSTTIIDLVIKQRDVTQTTSLVITHRIQDAYLLARSRFNTETGKVEQIPNNGIDDSTKFLVLNEGKVVFDGTTEELVHSNDPWLKEYLS</sequence>
<accession>A0AAU7YWF2</accession>
<name>A0AAU7YWF2_9BACT</name>
<keyword evidence="3 5" id="KW-0067">ATP-binding</keyword>
<feature type="domain" description="ABC transporter" evidence="4">
    <location>
        <begin position="24"/>
        <end position="281"/>
    </location>
</feature>
<keyword evidence="1" id="KW-0813">Transport</keyword>
<dbReference type="PANTHER" id="PTHR43023">
    <property type="entry name" value="PROTEIN TRIGALACTOSYLDIACYLGLYCEROL 3, CHLOROPLASTIC"/>
    <property type="match status" value="1"/>
</dbReference>
<organism evidence="5">
    <name type="scientific">Tunturiibacter gelidiferens</name>
    <dbReference type="NCBI Taxonomy" id="3069689"/>
    <lineage>
        <taxon>Bacteria</taxon>
        <taxon>Pseudomonadati</taxon>
        <taxon>Acidobacteriota</taxon>
        <taxon>Terriglobia</taxon>
        <taxon>Terriglobales</taxon>
        <taxon>Acidobacteriaceae</taxon>
        <taxon>Tunturiibacter</taxon>
    </lineage>
</organism>
<dbReference type="PROSITE" id="PS00211">
    <property type="entry name" value="ABC_TRANSPORTER_1"/>
    <property type="match status" value="1"/>
</dbReference>
<dbReference type="PROSITE" id="PS50893">
    <property type="entry name" value="ABC_TRANSPORTER_2"/>
    <property type="match status" value="1"/>
</dbReference>
<dbReference type="EMBL" id="CP132938">
    <property type="protein sequence ID" value="XCB20901.1"/>
    <property type="molecule type" value="Genomic_DNA"/>
</dbReference>
<dbReference type="InterPro" id="IPR017871">
    <property type="entry name" value="ABC_transporter-like_CS"/>
</dbReference>
<evidence type="ECO:0000256" key="3">
    <source>
        <dbReference type="ARBA" id="ARBA00022840"/>
    </source>
</evidence>
<dbReference type="GO" id="GO:0016887">
    <property type="term" value="F:ATP hydrolysis activity"/>
    <property type="evidence" value="ECO:0007669"/>
    <property type="project" value="InterPro"/>
</dbReference>
<reference evidence="5" key="1">
    <citation type="submission" date="2023-08" db="EMBL/GenBank/DDBJ databases">
        <authorList>
            <person name="Messyasz A."/>
            <person name="Mannisto M.K."/>
            <person name="Kerkhof L.J."/>
            <person name="Haggblom M."/>
        </authorList>
    </citation>
    <scope>NUCLEOTIDE SEQUENCE</scope>
    <source>
        <strain evidence="5">M8UP39</strain>
    </source>
</reference>
<dbReference type="KEGG" id="tgi:RBB81_15045"/>
<dbReference type="AlphaFoldDB" id="A0AAU7YWF2"/>
<evidence type="ECO:0000313" key="5">
    <source>
        <dbReference type="EMBL" id="XCB20901.1"/>
    </source>
</evidence>
<dbReference type="Pfam" id="PF00005">
    <property type="entry name" value="ABC_tran"/>
    <property type="match status" value="1"/>
</dbReference>
<dbReference type="InterPro" id="IPR027417">
    <property type="entry name" value="P-loop_NTPase"/>
</dbReference>
<evidence type="ECO:0000259" key="4">
    <source>
        <dbReference type="PROSITE" id="PS50893"/>
    </source>
</evidence>
<reference evidence="5" key="2">
    <citation type="journal article" date="2024" name="Environ. Microbiol.">
        <title>Genome analysis and description of Tunturibacter gen. nov. expands the diversity of Terriglobia in tundra soils.</title>
        <authorList>
            <person name="Messyasz A."/>
            <person name="Mannisto M.K."/>
            <person name="Kerkhof L.J."/>
            <person name="Haggblom M.M."/>
        </authorList>
    </citation>
    <scope>NUCLEOTIDE SEQUENCE</scope>
    <source>
        <strain evidence="5">M8UP39</strain>
    </source>
</reference>
<protein>
    <submittedName>
        <fullName evidence="5">ATP-binding cassette domain-containing protein</fullName>
    </submittedName>
</protein>
<gene>
    <name evidence="5" type="ORF">RBB81_15045</name>
</gene>
<dbReference type="InterPro" id="IPR003439">
    <property type="entry name" value="ABC_transporter-like_ATP-bd"/>
</dbReference>
<proteinExistence type="predicted"/>
<evidence type="ECO:0000256" key="1">
    <source>
        <dbReference type="ARBA" id="ARBA00022448"/>
    </source>
</evidence>
<dbReference type="SMART" id="SM00382">
    <property type="entry name" value="AAA"/>
    <property type="match status" value="1"/>
</dbReference>
<dbReference type="InterPro" id="IPR003593">
    <property type="entry name" value="AAA+_ATPase"/>
</dbReference>
<dbReference type="GO" id="GO:0005524">
    <property type="term" value="F:ATP binding"/>
    <property type="evidence" value="ECO:0007669"/>
    <property type="project" value="UniProtKB-KW"/>
</dbReference>
<keyword evidence="2" id="KW-0547">Nucleotide-binding</keyword>
<dbReference type="RefSeq" id="WP_353071245.1">
    <property type="nucleotide sequence ID" value="NZ_CP132938.1"/>
</dbReference>
<dbReference type="PANTHER" id="PTHR43023:SF6">
    <property type="entry name" value="INTERMEMBRANE PHOSPHOLIPID TRANSPORT SYSTEM ATP-BINDING PROTEIN MLAF"/>
    <property type="match status" value="1"/>
</dbReference>
<evidence type="ECO:0000256" key="2">
    <source>
        <dbReference type="ARBA" id="ARBA00022741"/>
    </source>
</evidence>
<dbReference type="SUPFAM" id="SSF52540">
    <property type="entry name" value="P-loop containing nucleoside triphosphate hydrolases"/>
    <property type="match status" value="1"/>
</dbReference>
<dbReference type="Gene3D" id="3.40.50.300">
    <property type="entry name" value="P-loop containing nucleotide triphosphate hydrolases"/>
    <property type="match status" value="1"/>
</dbReference>